<protein>
    <submittedName>
        <fullName evidence="1">Uncharacterized protein</fullName>
    </submittedName>
</protein>
<sequence>MARKNEALRRKEIIYTAEEWKQIEKKAAKCHLKTSTFIRAMSLDGAVTVVDLKELAPLLNGMRIISNNVNQVAKKANELNNIYAEDVDILRNEVQSLCRTVSQWLSTVTLPKP</sequence>
<organism evidence="1 2">
    <name type="scientific">Ruminococcus albus SY3</name>
    <dbReference type="NCBI Taxonomy" id="1341156"/>
    <lineage>
        <taxon>Bacteria</taxon>
        <taxon>Bacillati</taxon>
        <taxon>Bacillota</taxon>
        <taxon>Clostridia</taxon>
        <taxon>Eubacteriales</taxon>
        <taxon>Oscillospiraceae</taxon>
        <taxon>Ruminococcus</taxon>
    </lineage>
</organism>
<comment type="caution">
    <text evidence="1">The sequence shown here is derived from an EMBL/GenBank/DDBJ whole genome shotgun (WGS) entry which is preliminary data.</text>
</comment>
<reference evidence="1 2" key="1">
    <citation type="submission" date="2013-06" db="EMBL/GenBank/DDBJ databases">
        <title>Rumen cellulosomics: divergent fiber-degrading strategies revealed by comparative genome-wide analysis of six Ruminococcal strains.</title>
        <authorList>
            <person name="Dassa B."/>
            <person name="Borovok I."/>
            <person name="Lamed R."/>
            <person name="Flint H."/>
            <person name="Yeoman C.J."/>
            <person name="White B."/>
            <person name="Bayer E.A."/>
        </authorList>
    </citation>
    <scope>NUCLEOTIDE SEQUENCE [LARGE SCALE GENOMIC DNA]</scope>
    <source>
        <strain evidence="1 2">SY3</strain>
    </source>
</reference>
<dbReference type="OrthoDB" id="9804743at2"/>
<name>A0A011VZB6_RUMAL</name>
<dbReference type="Pfam" id="PF21983">
    <property type="entry name" value="NikA-like"/>
    <property type="match status" value="1"/>
</dbReference>
<keyword evidence="2" id="KW-1185">Reference proteome</keyword>
<dbReference type="EMBL" id="JEOB01000002">
    <property type="protein sequence ID" value="EXM39888.1"/>
    <property type="molecule type" value="Genomic_DNA"/>
</dbReference>
<accession>A0A011VZB6</accession>
<evidence type="ECO:0000313" key="2">
    <source>
        <dbReference type="Proteomes" id="UP000021369"/>
    </source>
</evidence>
<gene>
    <name evidence="1" type="ORF">RASY3_09110</name>
</gene>
<dbReference type="AlphaFoldDB" id="A0A011VZB6"/>
<proteinExistence type="predicted"/>
<dbReference type="PATRIC" id="fig|1341156.4.peg.1125"/>
<evidence type="ECO:0000313" key="1">
    <source>
        <dbReference type="EMBL" id="EXM39888.1"/>
    </source>
</evidence>
<dbReference type="InterPro" id="IPR053842">
    <property type="entry name" value="NikA-like"/>
</dbReference>
<dbReference type="Proteomes" id="UP000021369">
    <property type="component" value="Unassembled WGS sequence"/>
</dbReference>